<dbReference type="Gene3D" id="3.30.565.10">
    <property type="entry name" value="Histidine kinase-like ATPase, C-terminal domain"/>
    <property type="match status" value="1"/>
</dbReference>
<gene>
    <name evidence="9" type="ORF">OC25_08165</name>
</gene>
<dbReference type="Pfam" id="PF02518">
    <property type="entry name" value="HATPase_c"/>
    <property type="match status" value="1"/>
</dbReference>
<comment type="catalytic activity">
    <reaction evidence="1">
        <text>ATP + protein L-histidine = ADP + protein N-phospho-L-histidine.</text>
        <dbReference type="EC" id="2.7.13.3"/>
    </reaction>
</comment>
<dbReference type="InterPro" id="IPR011622">
    <property type="entry name" value="7TMR_DISM_rcpt_extracell_dom2"/>
</dbReference>
<reference evidence="9 10" key="1">
    <citation type="submission" date="2014-10" db="EMBL/GenBank/DDBJ databases">
        <title>Pedobacter Kyungheensis.</title>
        <authorList>
            <person name="Anderson B.M."/>
            <person name="Newman J.D."/>
        </authorList>
    </citation>
    <scope>NUCLEOTIDE SEQUENCE [LARGE SCALE GENOMIC DNA]</scope>
    <source>
        <strain evidence="9 10">KACC 16221</strain>
    </source>
</reference>
<evidence type="ECO:0000313" key="9">
    <source>
        <dbReference type="EMBL" id="KIA94899.1"/>
    </source>
</evidence>
<dbReference type="PANTHER" id="PTHR24421:SF10">
    <property type="entry name" value="NITRATE_NITRITE SENSOR PROTEIN NARQ"/>
    <property type="match status" value="1"/>
</dbReference>
<protein>
    <recommendedName>
        <fullName evidence="2">histidine kinase</fullName>
        <ecNumber evidence="2">2.7.13.3</ecNumber>
    </recommendedName>
</protein>
<evidence type="ECO:0000256" key="6">
    <source>
        <dbReference type="SAM" id="Phobius"/>
    </source>
</evidence>
<feature type="domain" description="Histidine kinase" evidence="8">
    <location>
        <begin position="506"/>
        <end position="591"/>
    </location>
</feature>
<feature type="transmembrane region" description="Helical" evidence="6">
    <location>
        <begin position="196"/>
        <end position="213"/>
    </location>
</feature>
<keyword evidence="7" id="KW-0732">Signal</keyword>
<dbReference type="GO" id="GO:0000160">
    <property type="term" value="P:phosphorelay signal transduction system"/>
    <property type="evidence" value="ECO:0007669"/>
    <property type="project" value="UniProtKB-KW"/>
</dbReference>
<feature type="transmembrane region" description="Helical" evidence="6">
    <location>
        <begin position="169"/>
        <end position="189"/>
    </location>
</feature>
<evidence type="ECO:0000313" key="10">
    <source>
        <dbReference type="Proteomes" id="UP000031246"/>
    </source>
</evidence>
<organism evidence="9 10">
    <name type="scientific">Pedobacter kyungheensis</name>
    <dbReference type="NCBI Taxonomy" id="1069985"/>
    <lineage>
        <taxon>Bacteria</taxon>
        <taxon>Pseudomonadati</taxon>
        <taxon>Bacteroidota</taxon>
        <taxon>Sphingobacteriia</taxon>
        <taxon>Sphingobacteriales</taxon>
        <taxon>Sphingobacteriaceae</taxon>
        <taxon>Pedobacter</taxon>
    </lineage>
</organism>
<evidence type="ECO:0000256" key="4">
    <source>
        <dbReference type="ARBA" id="ARBA00022777"/>
    </source>
</evidence>
<feature type="transmembrane region" description="Helical" evidence="6">
    <location>
        <begin position="325"/>
        <end position="345"/>
    </location>
</feature>
<evidence type="ECO:0000256" key="7">
    <source>
        <dbReference type="SAM" id="SignalP"/>
    </source>
</evidence>
<dbReference type="GO" id="GO:0004673">
    <property type="term" value="F:protein histidine kinase activity"/>
    <property type="evidence" value="ECO:0007669"/>
    <property type="project" value="UniProtKB-EC"/>
</dbReference>
<evidence type="ECO:0000256" key="3">
    <source>
        <dbReference type="ARBA" id="ARBA00022679"/>
    </source>
</evidence>
<dbReference type="RefSeq" id="WP_039474106.1">
    <property type="nucleotide sequence ID" value="NZ_JSYN01000007.1"/>
</dbReference>
<evidence type="ECO:0000256" key="2">
    <source>
        <dbReference type="ARBA" id="ARBA00012438"/>
    </source>
</evidence>
<dbReference type="Pfam" id="PF07695">
    <property type="entry name" value="7TMR-DISM_7TM"/>
    <property type="match status" value="1"/>
</dbReference>
<feature type="signal peptide" evidence="7">
    <location>
        <begin position="1"/>
        <end position="18"/>
    </location>
</feature>
<dbReference type="PANTHER" id="PTHR24421">
    <property type="entry name" value="NITRATE/NITRITE SENSOR PROTEIN NARX-RELATED"/>
    <property type="match status" value="1"/>
</dbReference>
<feature type="chain" id="PRO_5002145620" description="histidine kinase" evidence="7">
    <location>
        <begin position="19"/>
        <end position="591"/>
    </location>
</feature>
<keyword evidence="10" id="KW-1185">Reference proteome</keyword>
<dbReference type="Proteomes" id="UP000031246">
    <property type="component" value="Unassembled WGS sequence"/>
</dbReference>
<dbReference type="OrthoDB" id="613787at2"/>
<sequence length="591" mass="68435">MRIIYFFSLLLCSYCSFAQNINKQLSISSGYAVDTNSTWRQEDLPTSLLAAFNPQNTVNIGYNKNAAVWCRFILKNNNPLQPIKTWLCFNNNHIDSLTLYDAGLTKTIGDRTANRSPFIETLAFELNLQPGQEKIIWVRVKKLTSYLDFNYSLENQGELEARSSQKISLTSFFLGVVFLLLMINGILFFMTKNRSYLYYIAYSILTACYVAITTNFAKHILFPEFRFFSEGRVYVGAIWYIALSFFLDHFLKLKENQPIKHKIVLVFNCINFSLVVISMFLLVFYPDVEFRYFFILGYIIFLASIVLLFISALSHVKIEKTQGIYALFAFLPQLVWGACLILKTFEIIPFALGSNWMLFISMYEVFWFGYVLSRNYIDIFLKNNELMQEIIFEKESSLKTISEVQLRERRNIANVIHDRVGSKIAYIMHLFDMEHANLAKQSMGELAEEIRDISHKILPKALDDGALVASLQSQLKTLNAGLTDTRIELFCYDFPEKINEPWVYDLYLISLEIINNAIKHGQSGLITLEFYLYSKHYHFQFVDDGIGFDMQRISKGFGLENIEKRINYYGGDFEINSVKNEGTIIQINIPA</sequence>
<name>A0A0C1G458_9SPHI</name>
<feature type="transmembrane region" description="Helical" evidence="6">
    <location>
        <begin position="263"/>
        <end position="286"/>
    </location>
</feature>
<dbReference type="InterPro" id="IPR011623">
    <property type="entry name" value="7TMR_DISM_rcpt_extracell_dom1"/>
</dbReference>
<feature type="transmembrane region" description="Helical" evidence="6">
    <location>
        <begin position="292"/>
        <end position="313"/>
    </location>
</feature>
<keyword evidence="6" id="KW-1133">Transmembrane helix</keyword>
<comment type="caution">
    <text evidence="9">The sequence shown here is derived from an EMBL/GenBank/DDBJ whole genome shotgun (WGS) entry which is preliminary data.</text>
</comment>
<dbReference type="AlphaFoldDB" id="A0A0C1G458"/>
<keyword evidence="6" id="KW-0472">Membrane</keyword>
<keyword evidence="6" id="KW-0812">Transmembrane</keyword>
<dbReference type="InterPro" id="IPR003594">
    <property type="entry name" value="HATPase_dom"/>
</dbReference>
<keyword evidence="3" id="KW-0808">Transferase</keyword>
<evidence type="ECO:0000259" key="8">
    <source>
        <dbReference type="PROSITE" id="PS50109"/>
    </source>
</evidence>
<dbReference type="Gene3D" id="2.60.40.2380">
    <property type="match status" value="1"/>
</dbReference>
<evidence type="ECO:0000256" key="5">
    <source>
        <dbReference type="ARBA" id="ARBA00023012"/>
    </source>
</evidence>
<dbReference type="InterPro" id="IPR005467">
    <property type="entry name" value="His_kinase_dom"/>
</dbReference>
<feature type="transmembrane region" description="Helical" evidence="6">
    <location>
        <begin position="233"/>
        <end position="251"/>
    </location>
</feature>
<keyword evidence="4" id="KW-0418">Kinase</keyword>
<evidence type="ECO:0000256" key="1">
    <source>
        <dbReference type="ARBA" id="ARBA00000085"/>
    </source>
</evidence>
<proteinExistence type="predicted"/>
<dbReference type="EMBL" id="JSYN01000007">
    <property type="protein sequence ID" value="KIA94899.1"/>
    <property type="molecule type" value="Genomic_DNA"/>
</dbReference>
<dbReference type="Pfam" id="PF07696">
    <property type="entry name" value="7TMR-DISMED2"/>
    <property type="match status" value="1"/>
</dbReference>
<dbReference type="PROSITE" id="PS50109">
    <property type="entry name" value="HIS_KIN"/>
    <property type="match status" value="1"/>
</dbReference>
<accession>A0A0C1G458</accession>
<dbReference type="EC" id="2.7.13.3" evidence="2"/>
<dbReference type="InterPro" id="IPR036890">
    <property type="entry name" value="HATPase_C_sf"/>
</dbReference>
<feature type="transmembrane region" description="Helical" evidence="6">
    <location>
        <begin position="351"/>
        <end position="372"/>
    </location>
</feature>
<keyword evidence="5" id="KW-0902">Two-component regulatory system</keyword>
<dbReference type="InterPro" id="IPR050482">
    <property type="entry name" value="Sensor_HK_TwoCompSys"/>
</dbReference>
<dbReference type="SUPFAM" id="SSF55874">
    <property type="entry name" value="ATPase domain of HSP90 chaperone/DNA topoisomerase II/histidine kinase"/>
    <property type="match status" value="1"/>
</dbReference>